<evidence type="ECO:0000259" key="1">
    <source>
        <dbReference type="Pfam" id="PF07228"/>
    </source>
</evidence>
<dbReference type="SUPFAM" id="SSF81606">
    <property type="entry name" value="PP2C-like"/>
    <property type="match status" value="1"/>
</dbReference>
<dbReference type="InterPro" id="IPR036457">
    <property type="entry name" value="PPM-type-like_dom_sf"/>
</dbReference>
<dbReference type="InterPro" id="IPR039248">
    <property type="entry name" value="Ptase_RsbX"/>
</dbReference>
<dbReference type="PANTHER" id="PTHR35801">
    <property type="entry name" value="PHOSPHOSERINE PHOSPHATASE RSBX"/>
    <property type="match status" value="1"/>
</dbReference>
<evidence type="ECO:0000313" key="3">
    <source>
        <dbReference type="Proteomes" id="UP000197535"/>
    </source>
</evidence>
<gene>
    <name evidence="2" type="ORF">AYR66_20270</name>
</gene>
<dbReference type="EMBL" id="LSTO01000001">
    <property type="protein sequence ID" value="OWW21474.1"/>
    <property type="molecule type" value="Genomic_DNA"/>
</dbReference>
<evidence type="ECO:0000313" key="2">
    <source>
        <dbReference type="EMBL" id="OWW21474.1"/>
    </source>
</evidence>
<dbReference type="RefSeq" id="WP_170942167.1">
    <property type="nucleotide sequence ID" value="NZ_LSTO01000001.1"/>
</dbReference>
<protein>
    <recommendedName>
        <fullName evidence="1">PPM-type phosphatase domain-containing protein</fullName>
    </recommendedName>
</protein>
<feature type="domain" description="PPM-type phosphatase" evidence="1">
    <location>
        <begin position="6"/>
        <end position="160"/>
    </location>
</feature>
<dbReference type="Pfam" id="PF07228">
    <property type="entry name" value="SpoIIE"/>
    <property type="match status" value="1"/>
</dbReference>
<comment type="caution">
    <text evidence="2">The sequence shown here is derived from an EMBL/GenBank/DDBJ whole genome shotgun (WGS) entry which is preliminary data.</text>
</comment>
<sequence>MAHYPGGVLAAAVDGLGHGEQASIAAKLAVATLAAQPDDPVQVLMQRCHDALRKTRGAVITLASFTADSNSLTWLAVGNVEAILRRKHPPHSKPVAILPRGGIVGDRLPPLNPATLAVTCGDLLLLATDGIASVFIREVGRMEQPRQLVNHIFAQHAKSTDDALILGVQWRNSSKAPTSGGA</sequence>
<dbReference type="Proteomes" id="UP000197535">
    <property type="component" value="Unassembled WGS sequence"/>
</dbReference>
<reference evidence="2 3" key="1">
    <citation type="submission" date="2016-02" db="EMBL/GenBank/DDBJ databases">
        <authorList>
            <person name="Wen L."/>
            <person name="He K."/>
            <person name="Yang H."/>
        </authorList>
    </citation>
    <scope>NUCLEOTIDE SEQUENCE [LARGE SCALE GENOMIC DNA]</scope>
    <source>
        <strain evidence="2 3">TSA40</strain>
    </source>
</reference>
<dbReference type="InterPro" id="IPR001932">
    <property type="entry name" value="PPM-type_phosphatase-like_dom"/>
</dbReference>
<accession>A0A254TFT3</accession>
<dbReference type="PANTHER" id="PTHR35801:SF1">
    <property type="entry name" value="PHOSPHOSERINE PHOSPHATASE RSBX"/>
    <property type="match status" value="1"/>
</dbReference>
<proteinExistence type="predicted"/>
<keyword evidence="3" id="KW-1185">Reference proteome</keyword>
<dbReference type="Gene3D" id="3.60.40.10">
    <property type="entry name" value="PPM-type phosphatase domain"/>
    <property type="match status" value="1"/>
</dbReference>
<organism evidence="2 3">
    <name type="scientific">Noviherbaspirillum denitrificans</name>
    <dbReference type="NCBI Taxonomy" id="1968433"/>
    <lineage>
        <taxon>Bacteria</taxon>
        <taxon>Pseudomonadati</taxon>
        <taxon>Pseudomonadota</taxon>
        <taxon>Betaproteobacteria</taxon>
        <taxon>Burkholderiales</taxon>
        <taxon>Oxalobacteraceae</taxon>
        <taxon>Noviherbaspirillum</taxon>
    </lineage>
</organism>
<name>A0A254TFT3_9BURK</name>
<dbReference type="AlphaFoldDB" id="A0A254TFT3"/>